<feature type="region of interest" description="Disordered" evidence="1">
    <location>
        <begin position="1"/>
        <end position="44"/>
    </location>
</feature>
<evidence type="ECO:0000313" key="2">
    <source>
        <dbReference type="EMBL" id="KAF7840509.1"/>
    </source>
</evidence>
<reference evidence="2" key="1">
    <citation type="submission" date="2020-09" db="EMBL/GenBank/DDBJ databases">
        <title>Genome-Enabled Discovery of Anthraquinone Biosynthesis in Senna tora.</title>
        <authorList>
            <person name="Kang S.-H."/>
            <person name="Pandey R.P."/>
            <person name="Lee C.-M."/>
            <person name="Sim J.-S."/>
            <person name="Jeong J.-T."/>
            <person name="Choi B.-S."/>
            <person name="Jung M."/>
            <person name="Ginzburg D."/>
            <person name="Zhao K."/>
            <person name="Won S.Y."/>
            <person name="Oh T.-J."/>
            <person name="Yu Y."/>
            <person name="Kim N.-H."/>
            <person name="Lee O.R."/>
            <person name="Lee T.-H."/>
            <person name="Bashyal P."/>
            <person name="Kim T.-S."/>
            <person name="Lee W.-H."/>
            <person name="Kawkins C."/>
            <person name="Kim C.-K."/>
            <person name="Kim J.S."/>
            <person name="Ahn B.O."/>
            <person name="Rhee S.Y."/>
            <person name="Sohng J.K."/>
        </authorList>
    </citation>
    <scope>NUCLEOTIDE SEQUENCE</scope>
    <source>
        <tissue evidence="2">Leaf</tissue>
    </source>
</reference>
<sequence>MRVQQGSDEEPKLSPNKPLRRSTQTSNRPPPIGHEGEGAGGMELTMHNKRRFTQRTRALDETTLEEDDDAILGSAKAYSNFKISKAINEGTTREGYGILWVELTMEKKRRLRERRREVDAIAFEPILISLIAFGFG</sequence>
<keyword evidence="3" id="KW-1185">Reference proteome</keyword>
<protein>
    <submittedName>
        <fullName evidence="2">Uncharacterized protein</fullName>
    </submittedName>
</protein>
<dbReference type="EMBL" id="JAAIUW010000002">
    <property type="protein sequence ID" value="KAF7840509.1"/>
    <property type="molecule type" value="Genomic_DNA"/>
</dbReference>
<proteinExistence type="predicted"/>
<evidence type="ECO:0000256" key="1">
    <source>
        <dbReference type="SAM" id="MobiDB-lite"/>
    </source>
</evidence>
<evidence type="ECO:0000313" key="3">
    <source>
        <dbReference type="Proteomes" id="UP000634136"/>
    </source>
</evidence>
<comment type="caution">
    <text evidence="2">The sequence shown here is derived from an EMBL/GenBank/DDBJ whole genome shotgun (WGS) entry which is preliminary data.</text>
</comment>
<gene>
    <name evidence="2" type="ORF">G2W53_002807</name>
</gene>
<accession>A0A835CFR5</accession>
<dbReference type="AlphaFoldDB" id="A0A835CFR5"/>
<dbReference type="Proteomes" id="UP000634136">
    <property type="component" value="Unassembled WGS sequence"/>
</dbReference>
<organism evidence="2 3">
    <name type="scientific">Senna tora</name>
    <dbReference type="NCBI Taxonomy" id="362788"/>
    <lineage>
        <taxon>Eukaryota</taxon>
        <taxon>Viridiplantae</taxon>
        <taxon>Streptophyta</taxon>
        <taxon>Embryophyta</taxon>
        <taxon>Tracheophyta</taxon>
        <taxon>Spermatophyta</taxon>
        <taxon>Magnoliopsida</taxon>
        <taxon>eudicotyledons</taxon>
        <taxon>Gunneridae</taxon>
        <taxon>Pentapetalae</taxon>
        <taxon>rosids</taxon>
        <taxon>fabids</taxon>
        <taxon>Fabales</taxon>
        <taxon>Fabaceae</taxon>
        <taxon>Caesalpinioideae</taxon>
        <taxon>Cassia clade</taxon>
        <taxon>Senna</taxon>
    </lineage>
</organism>
<name>A0A835CFR5_9FABA</name>